<protein>
    <recommendedName>
        <fullName evidence="4">COP9 signalosome complex subunit 3</fullName>
    </recommendedName>
</protein>
<evidence type="ECO:0000313" key="10">
    <source>
        <dbReference type="EMBL" id="SJL01924.1"/>
    </source>
</evidence>
<keyword evidence="11" id="KW-1185">Reference proteome</keyword>
<keyword evidence="6" id="KW-0736">Signalosome</keyword>
<dbReference type="PANTHER" id="PTHR10758">
    <property type="entry name" value="26S PROTEASOME NON-ATPASE REGULATORY SUBUNIT 3/COP9 SIGNALOSOME COMPLEX SUBUNIT 3"/>
    <property type="match status" value="1"/>
</dbReference>
<evidence type="ECO:0000256" key="2">
    <source>
        <dbReference type="ARBA" id="ARBA00004496"/>
    </source>
</evidence>
<evidence type="ECO:0000256" key="4">
    <source>
        <dbReference type="ARBA" id="ARBA00014878"/>
    </source>
</evidence>
<organism evidence="10 11">
    <name type="scientific">Armillaria ostoyae</name>
    <name type="common">Armillaria root rot fungus</name>
    <dbReference type="NCBI Taxonomy" id="47428"/>
    <lineage>
        <taxon>Eukaryota</taxon>
        <taxon>Fungi</taxon>
        <taxon>Dikarya</taxon>
        <taxon>Basidiomycota</taxon>
        <taxon>Agaricomycotina</taxon>
        <taxon>Agaricomycetes</taxon>
        <taxon>Agaricomycetidae</taxon>
        <taxon>Agaricales</taxon>
        <taxon>Marasmiineae</taxon>
        <taxon>Physalacriaceae</taxon>
        <taxon>Armillaria</taxon>
    </lineage>
</organism>
<dbReference type="GO" id="GO:0006511">
    <property type="term" value="P:ubiquitin-dependent protein catabolic process"/>
    <property type="evidence" value="ECO:0007669"/>
    <property type="project" value="TreeGrafter"/>
</dbReference>
<dbReference type="OrthoDB" id="29061at2759"/>
<comment type="similarity">
    <text evidence="3">Belongs to the CSN3 family.</text>
</comment>
<dbReference type="STRING" id="47428.A0A284QZN1"/>
<dbReference type="InterPro" id="IPR050756">
    <property type="entry name" value="CSN3"/>
</dbReference>
<gene>
    <name evidence="10" type="ORF">ARMOST_05248</name>
</gene>
<feature type="domain" description="PCI" evidence="8">
    <location>
        <begin position="307"/>
        <end position="360"/>
    </location>
</feature>
<keyword evidence="5" id="KW-0963">Cytoplasm</keyword>
<evidence type="ECO:0000313" key="11">
    <source>
        <dbReference type="Proteomes" id="UP000219338"/>
    </source>
</evidence>
<comment type="subcellular location">
    <subcellularLocation>
        <location evidence="2">Cytoplasm</location>
    </subcellularLocation>
    <subcellularLocation>
        <location evidence="1">Nucleus</location>
    </subcellularLocation>
</comment>
<reference evidence="11" key="1">
    <citation type="journal article" date="2017" name="Nat. Ecol. Evol.">
        <title>Genome expansion and lineage-specific genetic innovations in the forest pathogenic fungi Armillaria.</title>
        <authorList>
            <person name="Sipos G."/>
            <person name="Prasanna A.N."/>
            <person name="Walter M.C."/>
            <person name="O'Connor E."/>
            <person name="Balint B."/>
            <person name="Krizsan K."/>
            <person name="Kiss B."/>
            <person name="Hess J."/>
            <person name="Varga T."/>
            <person name="Slot J."/>
            <person name="Riley R."/>
            <person name="Boka B."/>
            <person name="Rigling D."/>
            <person name="Barry K."/>
            <person name="Lee J."/>
            <person name="Mihaltcheva S."/>
            <person name="LaButti K."/>
            <person name="Lipzen A."/>
            <person name="Waldron R."/>
            <person name="Moloney N.M."/>
            <person name="Sperisen C."/>
            <person name="Kredics L."/>
            <person name="Vagvoelgyi C."/>
            <person name="Patrignani A."/>
            <person name="Fitzpatrick D."/>
            <person name="Nagy I."/>
            <person name="Doyle S."/>
            <person name="Anderson J.B."/>
            <person name="Grigoriev I.V."/>
            <person name="Gueldener U."/>
            <person name="Muensterkoetter M."/>
            <person name="Nagy L.G."/>
        </authorList>
    </citation>
    <scope>NUCLEOTIDE SEQUENCE [LARGE SCALE GENOMIC DNA]</scope>
    <source>
        <strain evidence="11">C18/9</strain>
    </source>
</reference>
<dbReference type="InterPro" id="IPR000717">
    <property type="entry name" value="PCI_dom"/>
</dbReference>
<dbReference type="EMBL" id="FUEG01000003">
    <property type="protein sequence ID" value="SJL01924.1"/>
    <property type="molecule type" value="Genomic_DNA"/>
</dbReference>
<dbReference type="GO" id="GO:0008180">
    <property type="term" value="C:COP9 signalosome"/>
    <property type="evidence" value="ECO:0007669"/>
    <property type="project" value="UniProtKB-KW"/>
</dbReference>
<name>A0A284QZN1_ARMOS</name>
<keyword evidence="7" id="KW-0539">Nucleus</keyword>
<dbReference type="Pfam" id="PF01399">
    <property type="entry name" value="PCI"/>
    <property type="match status" value="1"/>
</dbReference>
<evidence type="ECO:0000259" key="9">
    <source>
        <dbReference type="Pfam" id="PF22788"/>
    </source>
</evidence>
<evidence type="ECO:0000256" key="3">
    <source>
        <dbReference type="ARBA" id="ARBA00007084"/>
    </source>
</evidence>
<evidence type="ECO:0000256" key="5">
    <source>
        <dbReference type="ARBA" id="ARBA00022490"/>
    </source>
</evidence>
<dbReference type="GO" id="GO:0005737">
    <property type="term" value="C:cytoplasm"/>
    <property type="evidence" value="ECO:0007669"/>
    <property type="project" value="UniProtKB-SubCell"/>
</dbReference>
<accession>A0A284QZN1</accession>
<dbReference type="AlphaFoldDB" id="A0A284QZN1"/>
<dbReference type="PANTHER" id="PTHR10758:SF1">
    <property type="entry name" value="COP9 SIGNALOSOME COMPLEX SUBUNIT 3"/>
    <property type="match status" value="1"/>
</dbReference>
<dbReference type="OMA" id="NHYHDLV"/>
<feature type="domain" description="COP9 signalosome complex subunit 3 N-terminal helical repeats" evidence="9">
    <location>
        <begin position="51"/>
        <end position="254"/>
    </location>
</feature>
<evidence type="ECO:0000256" key="7">
    <source>
        <dbReference type="ARBA" id="ARBA00023242"/>
    </source>
</evidence>
<sequence>MAPSTEIASMDNIFHHITTSNNVMALNVTIKNSLPKDARDLILSGSLSSGQDPLNVLDARENSLGMLYILAARLQTLSTPPTWDFIDHFCEVFNPEQVRHAPERVVMLFAGILRLASHYQNMRLSLRSLRALAMRYPPSPAYLTTIHARFLLVCAQTQSFTHALPLLLNHHITDIATSLTPEVTYIDNLIYHYLGGICLAALGRWAESEDYFEVCITAPGVASALQVEALKKMKLVQLIRQGSTSPLPKYTNNAILRAFKNSPYHAFVEAYPSNVDKMRSIIEKDRALFQTEKNTGLLSRAWARAPRWSLKKLTRTYVTLSLGEIGRQVGIKSEEEVRDLVLSMIEEGDVYATLSDKTVTFSDPPQSFTKEQVDRVLLRAQQECRELGILDLDTGKSKDFLSKAIKSQDPSWSSSMAMGGEEEVFGMTVGHGGSSWAEEIGFS</sequence>
<evidence type="ECO:0000256" key="1">
    <source>
        <dbReference type="ARBA" id="ARBA00004123"/>
    </source>
</evidence>
<dbReference type="Proteomes" id="UP000219338">
    <property type="component" value="Unassembled WGS sequence"/>
</dbReference>
<evidence type="ECO:0000259" key="8">
    <source>
        <dbReference type="Pfam" id="PF01399"/>
    </source>
</evidence>
<dbReference type="Pfam" id="PF22788">
    <property type="entry name" value="COP9_hel_rpt"/>
    <property type="match status" value="1"/>
</dbReference>
<dbReference type="InterPro" id="IPR055089">
    <property type="entry name" value="COP9_N"/>
</dbReference>
<evidence type="ECO:0000256" key="6">
    <source>
        <dbReference type="ARBA" id="ARBA00022790"/>
    </source>
</evidence>
<proteinExistence type="inferred from homology"/>